<reference evidence="7" key="1">
    <citation type="submission" date="2017-02" db="UniProtKB">
        <authorList>
            <consortium name="WormBaseParasite"/>
        </authorList>
    </citation>
    <scope>IDENTIFICATION</scope>
</reference>
<dbReference type="Pfam" id="PF00782">
    <property type="entry name" value="DSPc"/>
    <property type="match status" value="1"/>
</dbReference>
<dbReference type="InterPro" id="IPR000387">
    <property type="entry name" value="Tyr_Pase_dom"/>
</dbReference>
<organism evidence="6 7">
    <name type="scientific">Syphacia muris</name>
    <dbReference type="NCBI Taxonomy" id="451379"/>
    <lineage>
        <taxon>Eukaryota</taxon>
        <taxon>Metazoa</taxon>
        <taxon>Ecdysozoa</taxon>
        <taxon>Nematoda</taxon>
        <taxon>Chromadorea</taxon>
        <taxon>Rhabditida</taxon>
        <taxon>Spirurina</taxon>
        <taxon>Oxyuridomorpha</taxon>
        <taxon>Oxyuroidea</taxon>
        <taxon>Oxyuridae</taxon>
        <taxon>Syphacia</taxon>
    </lineage>
</organism>
<feature type="domain" description="Tyrosine-protein phosphatase" evidence="4">
    <location>
        <begin position="28"/>
        <end position="169"/>
    </location>
</feature>
<dbReference type="Gene3D" id="3.90.190.10">
    <property type="entry name" value="Protein tyrosine phosphatase superfamily"/>
    <property type="match status" value="1"/>
</dbReference>
<keyword evidence="6" id="KW-1185">Reference proteome</keyword>
<evidence type="ECO:0000256" key="1">
    <source>
        <dbReference type="ARBA" id="ARBA00008601"/>
    </source>
</evidence>
<evidence type="ECO:0000259" key="5">
    <source>
        <dbReference type="PROSITE" id="PS50056"/>
    </source>
</evidence>
<dbReference type="PROSITE" id="PS00383">
    <property type="entry name" value="TYR_PHOSPHATASE_1"/>
    <property type="match status" value="1"/>
</dbReference>
<dbReference type="CDD" id="cd14514">
    <property type="entry name" value="DUSP14-like"/>
    <property type="match status" value="1"/>
</dbReference>
<evidence type="ECO:0000259" key="4">
    <source>
        <dbReference type="PROSITE" id="PS50054"/>
    </source>
</evidence>
<evidence type="ECO:0000256" key="2">
    <source>
        <dbReference type="ARBA" id="ARBA00022801"/>
    </source>
</evidence>
<dbReference type="WBParaSite" id="SMUV_0000844101-mRNA-1">
    <property type="protein sequence ID" value="SMUV_0000844101-mRNA-1"/>
    <property type="gene ID" value="SMUV_0000844101"/>
</dbReference>
<dbReference type="PANTHER" id="PTHR45961">
    <property type="entry name" value="IP21249P"/>
    <property type="match status" value="1"/>
</dbReference>
<dbReference type="InterPro" id="IPR020422">
    <property type="entry name" value="TYR_PHOSPHATASE_DUAL_dom"/>
</dbReference>
<dbReference type="InterPro" id="IPR052103">
    <property type="entry name" value="Dual_spec_Phospatases"/>
</dbReference>
<dbReference type="InterPro" id="IPR016130">
    <property type="entry name" value="Tyr_Pase_AS"/>
</dbReference>
<dbReference type="GO" id="GO:0005737">
    <property type="term" value="C:cytoplasm"/>
    <property type="evidence" value="ECO:0007669"/>
    <property type="project" value="TreeGrafter"/>
</dbReference>
<evidence type="ECO:0000256" key="3">
    <source>
        <dbReference type="ARBA" id="ARBA00022912"/>
    </source>
</evidence>
<proteinExistence type="inferred from homology"/>
<dbReference type="InterPro" id="IPR000340">
    <property type="entry name" value="Dual-sp_phosphatase_cat-dom"/>
</dbReference>
<dbReference type="PANTHER" id="PTHR45961:SF9">
    <property type="entry name" value="DUAL SPECIFICITY PROTEIN PHOSPHATASE 14"/>
    <property type="match status" value="1"/>
</dbReference>
<dbReference type="GO" id="GO:0004721">
    <property type="term" value="F:phosphoprotein phosphatase activity"/>
    <property type="evidence" value="ECO:0007669"/>
    <property type="project" value="UniProtKB-KW"/>
</dbReference>
<dbReference type="SUPFAM" id="SSF52799">
    <property type="entry name" value="(Phosphotyrosine protein) phosphatases II"/>
    <property type="match status" value="1"/>
</dbReference>
<evidence type="ECO:0000313" key="6">
    <source>
        <dbReference type="Proteomes" id="UP000046393"/>
    </source>
</evidence>
<evidence type="ECO:0000313" key="7">
    <source>
        <dbReference type="WBParaSite" id="SMUV_0000844101-mRNA-1"/>
    </source>
</evidence>
<dbReference type="Proteomes" id="UP000046393">
    <property type="component" value="Unplaced"/>
</dbReference>
<protein>
    <submittedName>
        <fullName evidence="7">Dual specificity protein phosphatase 14</fullName>
    </submittedName>
</protein>
<dbReference type="AlphaFoldDB" id="A0A0N5AUB1"/>
<comment type="similarity">
    <text evidence="1">Belongs to the protein-tyrosine phosphatase family. Non-receptor class dual specificity subfamily.</text>
</comment>
<dbReference type="PROSITE" id="PS50054">
    <property type="entry name" value="TYR_PHOSPHATASE_DUAL"/>
    <property type="match status" value="1"/>
</dbReference>
<dbReference type="InterPro" id="IPR029021">
    <property type="entry name" value="Prot-tyrosine_phosphatase-like"/>
</dbReference>
<accession>A0A0N5AUB1</accession>
<keyword evidence="2" id="KW-0378">Hydrolase</keyword>
<dbReference type="PROSITE" id="PS50056">
    <property type="entry name" value="TYR_PHOSPHATASE_2"/>
    <property type="match status" value="1"/>
</dbReference>
<keyword evidence="3" id="KW-0904">Protein phosphatase</keyword>
<name>A0A0N5AUB1_9BILA</name>
<sequence length="237" mass="26771">MVVCVDTAPSTSKKMPSVSFKVNTEYGRLTELVPGLFICGISAINEDMLSKHNFSFIINATSEVPNFRMYGMIPRVKLWLDDVPEACIYPHLELQSDQIHQIISQGGRVLVHCLAGVSRSASICLAYLTKYVCRSLREAYNLMSIKRPRVRPNIGFWKQLIEFEEEIKGKPASVHLVKASAQDDDLLPDVYVKLAFARVEASEDDEPRKEFRARHHSGQKKFHPVLEPLLEVVEATA</sequence>
<dbReference type="SMART" id="SM00195">
    <property type="entry name" value="DSPc"/>
    <property type="match status" value="1"/>
</dbReference>
<feature type="domain" description="Tyrosine specific protein phosphatases" evidence="5">
    <location>
        <begin position="104"/>
        <end position="148"/>
    </location>
</feature>
<dbReference type="STRING" id="451379.A0A0N5AUB1"/>